<protein>
    <recommendedName>
        <fullName evidence="1">tRNA(Phe) (4-demethylwyosine(37)-C(7)) aminocarboxypropyltransferase</fullName>
        <ecNumber evidence="1">2.5.1.114</ecNumber>
    </recommendedName>
</protein>
<gene>
    <name evidence="4" type="ORF">KVT40_003871</name>
</gene>
<evidence type="ECO:0000256" key="2">
    <source>
        <dbReference type="ARBA" id="ARBA00049400"/>
    </source>
</evidence>
<comment type="catalytic activity">
    <reaction evidence="2">
        <text>4-demethylwyosine(37) in tRNA(Phe) + S-adenosyl-L-methionine = 4-demethyl-7-[(3S)-3-amino-3-carboxypropyl]wyosine(37) in tRNA(Phe) + S-methyl-5'-thioadenosine + H(+)</text>
        <dbReference type="Rhea" id="RHEA:36355"/>
        <dbReference type="Rhea" id="RHEA-COMP:10164"/>
        <dbReference type="Rhea" id="RHEA-COMP:10378"/>
        <dbReference type="ChEBI" id="CHEBI:15378"/>
        <dbReference type="ChEBI" id="CHEBI:17509"/>
        <dbReference type="ChEBI" id="CHEBI:59789"/>
        <dbReference type="ChEBI" id="CHEBI:64315"/>
        <dbReference type="ChEBI" id="CHEBI:73550"/>
        <dbReference type="EC" id="2.5.1.114"/>
    </reaction>
</comment>
<dbReference type="GO" id="GO:0030488">
    <property type="term" value="P:tRNA methylation"/>
    <property type="evidence" value="ECO:0007669"/>
    <property type="project" value="TreeGrafter"/>
</dbReference>
<dbReference type="InterPro" id="IPR030382">
    <property type="entry name" value="MeTrfase_TRM5/TYW2"/>
</dbReference>
<dbReference type="EC" id="2.5.1.114" evidence="1"/>
<dbReference type="GO" id="GO:0005737">
    <property type="term" value="C:cytoplasm"/>
    <property type="evidence" value="ECO:0007669"/>
    <property type="project" value="TreeGrafter"/>
</dbReference>
<organism evidence="4 5">
    <name type="scientific">Elsinoe batatas</name>
    <dbReference type="NCBI Taxonomy" id="2601811"/>
    <lineage>
        <taxon>Eukaryota</taxon>
        <taxon>Fungi</taxon>
        <taxon>Dikarya</taxon>
        <taxon>Ascomycota</taxon>
        <taxon>Pezizomycotina</taxon>
        <taxon>Dothideomycetes</taxon>
        <taxon>Dothideomycetidae</taxon>
        <taxon>Myriangiales</taxon>
        <taxon>Elsinoaceae</taxon>
        <taxon>Elsinoe</taxon>
    </lineage>
</organism>
<dbReference type="GO" id="GO:0008175">
    <property type="term" value="F:tRNA methyltransferase activity"/>
    <property type="evidence" value="ECO:0007669"/>
    <property type="project" value="TreeGrafter"/>
</dbReference>
<reference evidence="4" key="1">
    <citation type="submission" date="2021-07" db="EMBL/GenBank/DDBJ databases">
        <title>Elsinoe batatas strain:CRI-CJ2 Genome sequencing and assembly.</title>
        <authorList>
            <person name="Huang L."/>
        </authorList>
    </citation>
    <scope>NUCLEOTIDE SEQUENCE</scope>
    <source>
        <strain evidence="4">CRI-CJ2</strain>
    </source>
</reference>
<name>A0A8K0L950_9PEZI</name>
<dbReference type="EMBL" id="JAESVG020000004">
    <property type="protein sequence ID" value="KAG8627998.1"/>
    <property type="molecule type" value="Genomic_DNA"/>
</dbReference>
<dbReference type="InterPro" id="IPR029063">
    <property type="entry name" value="SAM-dependent_MTases_sf"/>
</dbReference>
<dbReference type="SUPFAM" id="SSF53335">
    <property type="entry name" value="S-adenosyl-L-methionine-dependent methyltransferases"/>
    <property type="match status" value="1"/>
</dbReference>
<dbReference type="PANTHER" id="PTHR23245:SF25">
    <property type="entry name" value="TRNA WYBUTOSINE-SYNTHESIZING PROTEIN 2 HOMOLOG"/>
    <property type="match status" value="1"/>
</dbReference>
<proteinExistence type="predicted"/>
<dbReference type="AlphaFoldDB" id="A0A8K0L950"/>
<evidence type="ECO:0000256" key="1">
    <source>
        <dbReference type="ARBA" id="ARBA00012265"/>
    </source>
</evidence>
<dbReference type="PROSITE" id="PS51684">
    <property type="entry name" value="SAM_MT_TRM5_TYW2"/>
    <property type="match status" value="1"/>
</dbReference>
<dbReference type="GO" id="GO:0102522">
    <property type="term" value="F:tRNA 4-demethylwyosine alpha-amino-alpha-carboxypropyltransferase activity"/>
    <property type="evidence" value="ECO:0007669"/>
    <property type="project" value="UniProtKB-EC"/>
</dbReference>
<dbReference type="GO" id="GO:0031591">
    <property type="term" value="P:wybutosine biosynthetic process"/>
    <property type="evidence" value="ECO:0007669"/>
    <property type="project" value="TreeGrafter"/>
</dbReference>
<sequence length="454" mass="49729">MDGENEIDAGTVVAILVPRKQLVHVKSILEALNLLHGALRIQPCHSKDHAGLLAIPTNLQARESDAALLPPLDDQHAVLADFETSTLPLSFFSTRSRAPLTPRTIIHETFLNFLSQSPSHDSLSSLIPHLPTSYTIYGPLLLFPPSAFPPIFTPHLAYLTPFFTLLATRLSTTHIATNAPIPLHLTGPNILRSPTSLRPLHGDFGPLLPPHHHPTTTDFTSAFWTTTTQNGIHQVWAPRYTMFSGGNIREKTRLLNSAGVREAVDGGPCAAVDLYVGIGYFAFSYLRAGVRVVVGWDLNAWSVEGARRGAGRNRWGVQRGEQGGQVREGTRLVLFRGDNTGAKRGLEGLAGVPAVRHVNCGLLPSSRGAWETAVDVLDRGMGGWVHVHENFGVGEIEDRAEEVRREMEELMRRTQGWAAGTKVRIDEVFKVKTYAPGVWHCVIDIHVDPEGSSN</sequence>
<evidence type="ECO:0000313" key="5">
    <source>
        <dbReference type="Proteomes" id="UP000809789"/>
    </source>
</evidence>
<comment type="caution">
    <text evidence="4">The sequence shown here is derived from an EMBL/GenBank/DDBJ whole genome shotgun (WGS) entry which is preliminary data.</text>
</comment>
<evidence type="ECO:0000313" key="4">
    <source>
        <dbReference type="EMBL" id="KAG8627998.1"/>
    </source>
</evidence>
<feature type="domain" description="SAM-dependent methyltransferase TRM5/TYW2-type" evidence="3">
    <location>
        <begin position="163"/>
        <end position="449"/>
    </location>
</feature>
<dbReference type="Proteomes" id="UP000809789">
    <property type="component" value="Unassembled WGS sequence"/>
</dbReference>
<dbReference type="Gene3D" id="3.40.50.150">
    <property type="entry name" value="Vaccinia Virus protein VP39"/>
    <property type="match status" value="1"/>
</dbReference>
<dbReference type="PANTHER" id="PTHR23245">
    <property type="entry name" value="TRNA METHYLTRANSFERASE"/>
    <property type="match status" value="1"/>
</dbReference>
<keyword evidence="5" id="KW-1185">Reference proteome</keyword>
<accession>A0A8K0L950</accession>
<evidence type="ECO:0000259" key="3">
    <source>
        <dbReference type="PROSITE" id="PS51684"/>
    </source>
</evidence>
<dbReference type="OrthoDB" id="2387925at2759"/>